<feature type="transmembrane region" description="Helical" evidence="1">
    <location>
        <begin position="46"/>
        <end position="65"/>
    </location>
</feature>
<keyword evidence="1" id="KW-0812">Transmembrane</keyword>
<dbReference type="Proteomes" id="UP000241645">
    <property type="component" value="Unassembled WGS sequence"/>
</dbReference>
<keyword evidence="1" id="KW-1133">Transmembrane helix</keyword>
<protein>
    <submittedName>
        <fullName evidence="2">Uncharacterized protein</fullName>
    </submittedName>
</protein>
<proteinExistence type="predicted"/>
<evidence type="ECO:0000313" key="3">
    <source>
        <dbReference type="Proteomes" id="UP000241645"/>
    </source>
</evidence>
<dbReference type="EMBL" id="PXZO01000060">
    <property type="protein sequence ID" value="PSK04185.1"/>
    <property type="molecule type" value="Genomic_DNA"/>
</dbReference>
<comment type="caution">
    <text evidence="2">The sequence shown here is derived from an EMBL/GenBank/DDBJ whole genome shotgun (WGS) entry which is preliminary data.</text>
</comment>
<keyword evidence="1" id="KW-0472">Membrane</keyword>
<evidence type="ECO:0000313" key="2">
    <source>
        <dbReference type="EMBL" id="PSK04185.1"/>
    </source>
</evidence>
<gene>
    <name evidence="2" type="ORF">C7R92_26975</name>
</gene>
<dbReference type="RefSeq" id="WP_106836265.1">
    <property type="nucleotide sequence ID" value="NZ_JARMEW010000044.1"/>
</dbReference>
<evidence type="ECO:0000256" key="1">
    <source>
        <dbReference type="SAM" id="Phobius"/>
    </source>
</evidence>
<organism evidence="2 3">
    <name type="scientific">Brevibacillus porteri</name>
    <dbReference type="NCBI Taxonomy" id="2126350"/>
    <lineage>
        <taxon>Bacteria</taxon>
        <taxon>Bacillati</taxon>
        <taxon>Bacillota</taxon>
        <taxon>Bacilli</taxon>
        <taxon>Bacillales</taxon>
        <taxon>Paenibacillaceae</taxon>
        <taxon>Brevibacillus</taxon>
    </lineage>
</organism>
<name>A0ABX5FHQ5_9BACL</name>
<sequence>MGRKRRYYREDRRRPEYLEEDDWEDDEEDDEDDLGDIERSVKKTSWGLLAVLSFGVLLSIAQALYVPSGPVPSGDTYRVVSVSRGRLQAEEIGTGRVVSLDDQKLIRAALDGTIKRGDVIHR</sequence>
<dbReference type="GeneID" id="95753729"/>
<reference evidence="2 3" key="1">
    <citation type="submission" date="2018-03" db="EMBL/GenBank/DDBJ databases">
        <title>Brevisbacillus phylogenomics.</title>
        <authorList>
            <person name="Dunlap C."/>
        </authorList>
    </citation>
    <scope>NUCLEOTIDE SEQUENCE [LARGE SCALE GENOMIC DNA]</scope>
    <source>
        <strain evidence="2 3">NRRL B-41110</strain>
    </source>
</reference>
<keyword evidence="3" id="KW-1185">Reference proteome</keyword>
<accession>A0ABX5FHQ5</accession>